<name>A0A2T7BXK2_9STAP</name>
<keyword evidence="3 7" id="KW-0808">Transferase</keyword>
<evidence type="ECO:0000256" key="3">
    <source>
        <dbReference type="ARBA" id="ARBA00022679"/>
    </source>
</evidence>
<reference evidence="10 13" key="2">
    <citation type="submission" date="2019-07" db="EMBL/GenBank/DDBJ databases">
        <title>Whole genome shotgun sequence of Staphylococcus arlettae NBRC 109765.</title>
        <authorList>
            <person name="Hosoyama A."/>
            <person name="Uohara A."/>
            <person name="Ohji S."/>
            <person name="Ichikawa N."/>
        </authorList>
    </citation>
    <scope>NUCLEOTIDE SEQUENCE [LARGE SCALE GENOMIC DNA]</scope>
    <source>
        <strain evidence="10 13">NBRC 109765</strain>
    </source>
</reference>
<dbReference type="SUPFAM" id="SSF53671">
    <property type="entry name" value="Aspartate/ornithine carbamoyltransferase"/>
    <property type="match status" value="1"/>
</dbReference>
<feature type="domain" description="Aspartate/ornithine carbamoyltransferase Asp/Orn-binding" evidence="8">
    <location>
        <begin position="146"/>
        <end position="290"/>
    </location>
</feature>
<evidence type="ECO:0000313" key="11">
    <source>
        <dbReference type="EMBL" id="SUJ20684.1"/>
    </source>
</evidence>
<dbReference type="GO" id="GO:0044205">
    <property type="term" value="P:'de novo' UMP biosynthetic process"/>
    <property type="evidence" value="ECO:0007669"/>
    <property type="project" value="UniProtKB-UniRule"/>
</dbReference>
<dbReference type="PRINTS" id="PR00101">
    <property type="entry name" value="ATCASE"/>
</dbReference>
<dbReference type="NCBIfam" id="NF002032">
    <property type="entry name" value="PRK00856.1"/>
    <property type="match status" value="1"/>
</dbReference>
<evidence type="ECO:0000256" key="6">
    <source>
        <dbReference type="ARBA" id="ARBA00048859"/>
    </source>
</evidence>
<dbReference type="OrthoDB" id="9774690at2"/>
<feature type="binding site" evidence="7">
    <location>
        <position position="130"/>
    </location>
    <ligand>
        <name>carbamoyl phosphate</name>
        <dbReference type="ChEBI" id="CHEBI:58228"/>
    </ligand>
</feature>
<feature type="binding site" evidence="7">
    <location>
        <position position="50"/>
    </location>
    <ligand>
        <name>carbamoyl phosphate</name>
        <dbReference type="ChEBI" id="CHEBI:58228"/>
    </ligand>
</feature>
<dbReference type="InterPro" id="IPR006132">
    <property type="entry name" value="Asp/Orn_carbamoyltranf_P-bd"/>
</dbReference>
<organism evidence="11 12">
    <name type="scientific">Staphylococcus arlettae</name>
    <dbReference type="NCBI Taxonomy" id="29378"/>
    <lineage>
        <taxon>Bacteria</taxon>
        <taxon>Bacillati</taxon>
        <taxon>Bacillota</taxon>
        <taxon>Bacilli</taxon>
        <taxon>Bacillales</taxon>
        <taxon>Staphylococcaceae</taxon>
        <taxon>Staphylococcus</taxon>
    </lineage>
</organism>
<dbReference type="Proteomes" id="UP000254956">
    <property type="component" value="Unassembled WGS sequence"/>
</dbReference>
<dbReference type="UniPathway" id="UPA00070">
    <property type="reaction ID" value="UER00116"/>
</dbReference>
<dbReference type="InterPro" id="IPR006130">
    <property type="entry name" value="Asp/Orn_carbamoylTrfase"/>
</dbReference>
<evidence type="ECO:0000313" key="12">
    <source>
        <dbReference type="Proteomes" id="UP000254956"/>
    </source>
</evidence>
<dbReference type="NCBIfam" id="TIGR00670">
    <property type="entry name" value="asp_carb_tr"/>
    <property type="match status" value="1"/>
</dbReference>
<dbReference type="GO" id="GO:0004070">
    <property type="term" value="F:aspartate carbamoyltransferase activity"/>
    <property type="evidence" value="ECO:0007669"/>
    <property type="project" value="UniProtKB-UniRule"/>
</dbReference>
<dbReference type="Pfam" id="PF00185">
    <property type="entry name" value="OTCace"/>
    <property type="match status" value="1"/>
</dbReference>
<dbReference type="FunFam" id="3.40.50.1370:FF:000011">
    <property type="entry name" value="Aspartate carbamoyltransferase"/>
    <property type="match status" value="1"/>
</dbReference>
<dbReference type="InterPro" id="IPR002082">
    <property type="entry name" value="Asp_carbamoyltransf"/>
</dbReference>
<dbReference type="Pfam" id="PF02729">
    <property type="entry name" value="OTCace_N"/>
    <property type="match status" value="1"/>
</dbReference>
<proteinExistence type="inferred from homology"/>
<feature type="binding site" evidence="7">
    <location>
        <position position="100"/>
    </location>
    <ligand>
        <name>carbamoyl phosphate</name>
        <dbReference type="ChEBI" id="CHEBI:58228"/>
    </ligand>
</feature>
<evidence type="ECO:0000259" key="9">
    <source>
        <dbReference type="Pfam" id="PF02729"/>
    </source>
</evidence>
<dbReference type="PRINTS" id="PR00100">
    <property type="entry name" value="AOTCASE"/>
</dbReference>
<dbReference type="Proteomes" id="UP000321598">
    <property type="component" value="Unassembled WGS sequence"/>
</dbReference>
<dbReference type="PANTHER" id="PTHR45753:SF6">
    <property type="entry name" value="ASPARTATE CARBAMOYLTRANSFERASE"/>
    <property type="match status" value="1"/>
</dbReference>
<dbReference type="EC" id="2.1.3.2" evidence="7"/>
<feature type="binding site" evidence="7">
    <location>
        <position position="127"/>
    </location>
    <ligand>
        <name>carbamoyl phosphate</name>
        <dbReference type="ChEBI" id="CHEBI:58228"/>
    </ligand>
</feature>
<dbReference type="HAMAP" id="MF_00001">
    <property type="entry name" value="Asp_carb_tr"/>
    <property type="match status" value="1"/>
</dbReference>
<reference evidence="11 12" key="1">
    <citation type="submission" date="2018-06" db="EMBL/GenBank/DDBJ databases">
        <authorList>
            <consortium name="Pathogen Informatics"/>
            <person name="Doyle S."/>
        </authorList>
    </citation>
    <scope>NUCLEOTIDE SEQUENCE [LARGE SCALE GENOMIC DNA]</scope>
    <source>
        <strain evidence="11 12">NCTC12413</strain>
    </source>
</reference>
<dbReference type="GO" id="GO:0006207">
    <property type="term" value="P:'de novo' pyrimidine nucleobase biosynthetic process"/>
    <property type="evidence" value="ECO:0007669"/>
    <property type="project" value="InterPro"/>
</dbReference>
<evidence type="ECO:0000256" key="4">
    <source>
        <dbReference type="ARBA" id="ARBA00022975"/>
    </source>
</evidence>
<dbReference type="GO" id="GO:0005829">
    <property type="term" value="C:cytosol"/>
    <property type="evidence" value="ECO:0007669"/>
    <property type="project" value="TreeGrafter"/>
</dbReference>
<dbReference type="GO" id="GO:0016597">
    <property type="term" value="F:amino acid binding"/>
    <property type="evidence" value="ECO:0007669"/>
    <property type="project" value="InterPro"/>
</dbReference>
<dbReference type="GO" id="GO:0006520">
    <property type="term" value="P:amino acid metabolic process"/>
    <property type="evidence" value="ECO:0007669"/>
    <property type="project" value="InterPro"/>
</dbReference>
<dbReference type="EMBL" id="BKAV01000019">
    <property type="protein sequence ID" value="GEQ00698.1"/>
    <property type="molecule type" value="Genomic_DNA"/>
</dbReference>
<accession>A0A2T7BXK2</accession>
<dbReference type="PANTHER" id="PTHR45753">
    <property type="entry name" value="ORNITHINE CARBAMOYLTRANSFERASE, MITOCHONDRIAL"/>
    <property type="match status" value="1"/>
</dbReference>
<evidence type="ECO:0000256" key="1">
    <source>
        <dbReference type="ARBA" id="ARBA00004852"/>
    </source>
</evidence>
<dbReference type="Gene3D" id="3.40.50.1370">
    <property type="entry name" value="Aspartate/ornithine carbamoyltransferase"/>
    <property type="match status" value="2"/>
</dbReference>
<feature type="binding site" evidence="7">
    <location>
        <position position="160"/>
    </location>
    <ligand>
        <name>L-aspartate</name>
        <dbReference type="ChEBI" id="CHEBI:29991"/>
    </ligand>
</feature>
<gene>
    <name evidence="7 11" type="primary">pyrB</name>
    <name evidence="11" type="ORF">NCTC12413_01714</name>
    <name evidence="10" type="ORF">SAR03_17350</name>
</gene>
<dbReference type="InterPro" id="IPR006131">
    <property type="entry name" value="Asp_carbamoyltransf_Asp/Orn-bd"/>
</dbReference>
<comment type="pathway">
    <text evidence="1 7">Pyrimidine metabolism; UMP biosynthesis via de novo pathway; (S)-dihydroorotate from bicarbonate: step 2/3.</text>
</comment>
<feature type="domain" description="Aspartate/ornithine carbamoyltransferase carbamoyl-P binding" evidence="9">
    <location>
        <begin position="3"/>
        <end position="140"/>
    </location>
</feature>
<comment type="subunit">
    <text evidence="7">Heterododecamer (2C3:3R2) of six catalytic PyrB chains organized as two trimers (C3), and six regulatory PyrI chains organized as three dimers (R2).</text>
</comment>
<evidence type="ECO:0000256" key="7">
    <source>
        <dbReference type="HAMAP-Rule" id="MF_00001"/>
    </source>
</evidence>
<keyword evidence="13" id="KW-1185">Reference proteome</keyword>
<sequence length="303" mass="34541">MNHLLSMEHLTTAEINTLIQKAIEYKEQGIQTTQFDNKYVANLFFENSTRTKSSFLVAEQQLGLKLIDFETSTSSIQKGESLYDTCKTLESIGVNLLIIRHFQNEYYEELKNINVPIINAGDGSGQHPTQSLLDLMTIYEEYSSFEGMNVLICGDIKNSRVAKSNYFSLKALGANVMFSSPEAWRDETLDAPYVDIDEVIDQIDIVMLLRVQHERHDNGDVNTFETNSYHEEYGLTQARYDQLQAHAIVMHPAPVNRGVEIDSNLVEASKSRIFRQMENGMYLRMAVIDYILQTKGEQTNAIN</sequence>
<dbReference type="EMBL" id="UGZE01000001">
    <property type="protein sequence ID" value="SUJ20684.1"/>
    <property type="molecule type" value="Genomic_DNA"/>
</dbReference>
<comment type="similarity">
    <text evidence="2 7">Belongs to the aspartate/ornithine carbamoyltransferase superfamily. ATCase family.</text>
</comment>
<dbReference type="RefSeq" id="WP_002510926.1">
    <property type="nucleotide sequence ID" value="NZ_AP019698.1"/>
</dbReference>
<comment type="catalytic activity">
    <reaction evidence="6 7">
        <text>carbamoyl phosphate + L-aspartate = N-carbamoyl-L-aspartate + phosphate + H(+)</text>
        <dbReference type="Rhea" id="RHEA:20013"/>
        <dbReference type="ChEBI" id="CHEBI:15378"/>
        <dbReference type="ChEBI" id="CHEBI:29991"/>
        <dbReference type="ChEBI" id="CHEBI:32814"/>
        <dbReference type="ChEBI" id="CHEBI:43474"/>
        <dbReference type="ChEBI" id="CHEBI:58228"/>
        <dbReference type="EC" id="2.1.3.2"/>
    </reaction>
</comment>
<evidence type="ECO:0000256" key="5">
    <source>
        <dbReference type="ARBA" id="ARBA00043884"/>
    </source>
</evidence>
<keyword evidence="4 7" id="KW-0665">Pyrimidine biosynthesis</keyword>
<feature type="binding site" evidence="7">
    <location>
        <position position="51"/>
    </location>
    <ligand>
        <name>carbamoyl phosphate</name>
        <dbReference type="ChEBI" id="CHEBI:58228"/>
    </ligand>
</feature>
<comment type="function">
    <text evidence="5 7">Catalyzes the condensation of carbamoyl phosphate and aspartate to form carbamoyl aspartate and inorganic phosphate, the committed step in the de novo pyrimidine nucleotide biosynthesis pathway.</text>
</comment>
<dbReference type="InterPro" id="IPR036901">
    <property type="entry name" value="Asp/Orn_carbamoylTrfase_sf"/>
</dbReference>
<dbReference type="AlphaFoldDB" id="A0A2T7BXK2"/>
<feature type="binding site" evidence="7">
    <location>
        <position position="78"/>
    </location>
    <ligand>
        <name>L-aspartate</name>
        <dbReference type="ChEBI" id="CHEBI:29991"/>
    </ligand>
</feature>
<evidence type="ECO:0000256" key="2">
    <source>
        <dbReference type="ARBA" id="ARBA00008896"/>
    </source>
</evidence>
<dbReference type="PROSITE" id="PS00097">
    <property type="entry name" value="CARBAMOYLTRANSFERASE"/>
    <property type="match status" value="1"/>
</dbReference>
<dbReference type="GeneID" id="97288062"/>
<evidence type="ECO:0000259" key="8">
    <source>
        <dbReference type="Pfam" id="PF00185"/>
    </source>
</evidence>
<feature type="binding site" evidence="7">
    <location>
        <position position="254"/>
    </location>
    <ligand>
        <name>carbamoyl phosphate</name>
        <dbReference type="ChEBI" id="CHEBI:58228"/>
    </ligand>
</feature>
<feature type="binding site" evidence="7">
    <location>
        <position position="253"/>
    </location>
    <ligand>
        <name>carbamoyl phosphate</name>
        <dbReference type="ChEBI" id="CHEBI:58228"/>
    </ligand>
</feature>
<evidence type="ECO:0000313" key="13">
    <source>
        <dbReference type="Proteomes" id="UP000321598"/>
    </source>
</evidence>
<dbReference type="STRING" id="1212545.SARL_11191"/>
<evidence type="ECO:0000313" key="10">
    <source>
        <dbReference type="EMBL" id="GEQ00698.1"/>
    </source>
</evidence>
<feature type="binding site" evidence="7">
    <location>
        <position position="210"/>
    </location>
    <ligand>
        <name>L-aspartate</name>
        <dbReference type="ChEBI" id="CHEBI:29991"/>
    </ligand>
</feature>
<protein>
    <recommendedName>
        <fullName evidence="7">Aspartate carbamoyltransferase</fullName>
        <ecNumber evidence="7">2.1.3.2</ecNumber>
    </recommendedName>
    <alternativeName>
        <fullName evidence="7">Aspartate transcarbamylase</fullName>
        <shortName evidence="7">ATCase</shortName>
    </alternativeName>
</protein>